<evidence type="ECO:0000256" key="4">
    <source>
        <dbReference type="ARBA" id="ARBA00022989"/>
    </source>
</evidence>
<comment type="similarity">
    <text evidence="2">Belongs to the LemA family.</text>
</comment>
<evidence type="ECO:0000256" key="6">
    <source>
        <dbReference type="SAM" id="Phobius"/>
    </source>
</evidence>
<dbReference type="InterPro" id="IPR007156">
    <property type="entry name" value="MamQ_LemA"/>
</dbReference>
<evidence type="ECO:0000256" key="3">
    <source>
        <dbReference type="ARBA" id="ARBA00022692"/>
    </source>
</evidence>
<comment type="subcellular location">
    <subcellularLocation>
        <location evidence="1">Membrane</location>
        <topology evidence="1">Single-pass membrane protein</topology>
    </subcellularLocation>
</comment>
<keyword evidence="8" id="KW-1185">Reference proteome</keyword>
<dbReference type="InterPro" id="IPR023353">
    <property type="entry name" value="LemA-like_dom_sf"/>
</dbReference>
<dbReference type="SUPFAM" id="SSF140478">
    <property type="entry name" value="LemA-like"/>
    <property type="match status" value="1"/>
</dbReference>
<dbReference type="GO" id="GO:0016020">
    <property type="term" value="C:membrane"/>
    <property type="evidence" value="ECO:0007669"/>
    <property type="project" value="UniProtKB-SubCell"/>
</dbReference>
<keyword evidence="3 6" id="KW-0812">Transmembrane</keyword>
<sequence length="197" mass="22675">MAGQKFIVNMKEEHKMTWIILGIVAVIVLWFIVTYNSFINLKNRVENAWAQIDVQLKRRYDLIPNLVNTVKGYAAHEKEIFENLGELRAKAMGAQSVKEVGDTNNQITQALKTIFAVAENYPELKANENFLKLQEELTNTENKIAFARQFYNDIVMQYNAAQQRIPASIVANMMRLTPKEYYPVDEGERGPINVNFD</sequence>
<keyword evidence="5 6" id="KW-0472">Membrane</keyword>
<name>A0A1M4Y0Q2_9THEO</name>
<protein>
    <submittedName>
        <fullName evidence="7">LemA protein</fullName>
    </submittedName>
</protein>
<dbReference type="Gene3D" id="1.20.1440.20">
    <property type="entry name" value="LemA-like domain"/>
    <property type="match status" value="1"/>
</dbReference>
<evidence type="ECO:0000256" key="5">
    <source>
        <dbReference type="ARBA" id="ARBA00023136"/>
    </source>
</evidence>
<evidence type="ECO:0000256" key="2">
    <source>
        <dbReference type="ARBA" id="ARBA00008854"/>
    </source>
</evidence>
<dbReference type="PANTHER" id="PTHR34478">
    <property type="entry name" value="PROTEIN LEMA"/>
    <property type="match status" value="1"/>
</dbReference>
<evidence type="ECO:0000256" key="1">
    <source>
        <dbReference type="ARBA" id="ARBA00004167"/>
    </source>
</evidence>
<feature type="transmembrane region" description="Helical" evidence="6">
    <location>
        <begin position="16"/>
        <end position="35"/>
    </location>
</feature>
<reference evidence="8" key="1">
    <citation type="submission" date="2016-11" db="EMBL/GenBank/DDBJ databases">
        <authorList>
            <person name="Varghese N."/>
            <person name="Submissions S."/>
        </authorList>
    </citation>
    <scope>NUCLEOTIDE SEQUENCE [LARGE SCALE GENOMIC DNA]</scope>
    <source>
        <strain evidence="8">DSM 18761</strain>
    </source>
</reference>
<proteinExistence type="inferred from homology"/>
<gene>
    <name evidence="7" type="ORF">SAMN02745195_01605</name>
</gene>
<dbReference type="AlphaFoldDB" id="A0A1M4Y0Q2"/>
<dbReference type="Pfam" id="PF04011">
    <property type="entry name" value="LemA"/>
    <property type="match status" value="1"/>
</dbReference>
<evidence type="ECO:0000313" key="7">
    <source>
        <dbReference type="EMBL" id="SHE99321.1"/>
    </source>
</evidence>
<dbReference type="PANTHER" id="PTHR34478:SF2">
    <property type="entry name" value="MEMBRANE PROTEIN"/>
    <property type="match status" value="1"/>
</dbReference>
<evidence type="ECO:0000313" key="8">
    <source>
        <dbReference type="Proteomes" id="UP000184127"/>
    </source>
</evidence>
<organism evidence="7 8">
    <name type="scientific">Thermoanaerobacter uzonensis DSM 18761</name>
    <dbReference type="NCBI Taxonomy" id="1123369"/>
    <lineage>
        <taxon>Bacteria</taxon>
        <taxon>Bacillati</taxon>
        <taxon>Bacillota</taxon>
        <taxon>Clostridia</taxon>
        <taxon>Thermoanaerobacterales</taxon>
        <taxon>Thermoanaerobacteraceae</taxon>
        <taxon>Thermoanaerobacter</taxon>
    </lineage>
</organism>
<accession>A0A1M4Y0Q2</accession>
<dbReference type="Proteomes" id="UP000184127">
    <property type="component" value="Unassembled WGS sequence"/>
</dbReference>
<dbReference type="EMBL" id="FQUR01000012">
    <property type="protein sequence ID" value="SHE99321.1"/>
    <property type="molecule type" value="Genomic_DNA"/>
</dbReference>
<keyword evidence="4 6" id="KW-1133">Transmembrane helix</keyword>